<proteinExistence type="predicted"/>
<organism evidence="1">
    <name type="scientific">viral metagenome</name>
    <dbReference type="NCBI Taxonomy" id="1070528"/>
    <lineage>
        <taxon>unclassified sequences</taxon>
        <taxon>metagenomes</taxon>
        <taxon>organismal metagenomes</taxon>
    </lineage>
</organism>
<accession>A0A6C0HKC5</accession>
<reference evidence="1" key="1">
    <citation type="journal article" date="2020" name="Nature">
        <title>Giant virus diversity and host interactions through global metagenomics.</title>
        <authorList>
            <person name="Schulz F."/>
            <person name="Roux S."/>
            <person name="Paez-Espino D."/>
            <person name="Jungbluth S."/>
            <person name="Walsh D.A."/>
            <person name="Denef V.J."/>
            <person name="McMahon K.D."/>
            <person name="Konstantinidis K.T."/>
            <person name="Eloe-Fadrosh E.A."/>
            <person name="Kyrpides N.C."/>
            <person name="Woyke T."/>
        </authorList>
    </citation>
    <scope>NUCLEOTIDE SEQUENCE</scope>
    <source>
        <strain evidence="1">GVMAG-M-3300023184-121</strain>
    </source>
</reference>
<name>A0A6C0HKC5_9ZZZZ</name>
<sequence>MSKKEKTKEERLSETVNLLTQLKNNGVRSNSLGYLSLKQRLTAWVESGVPEDFTVPFREYGREAVVSLPRYNNRAAGINFKVKKDSEEPDLEISELD</sequence>
<dbReference type="EMBL" id="MN739974">
    <property type="protein sequence ID" value="QHT80827.1"/>
    <property type="molecule type" value="Genomic_DNA"/>
</dbReference>
<dbReference type="AlphaFoldDB" id="A0A6C0HKC5"/>
<evidence type="ECO:0000313" key="1">
    <source>
        <dbReference type="EMBL" id="QHT80827.1"/>
    </source>
</evidence>
<protein>
    <submittedName>
        <fullName evidence="1">Uncharacterized protein</fullName>
    </submittedName>
</protein>